<dbReference type="EMBL" id="JBHFFA010000007">
    <property type="protein sequence ID" value="KAL2613849.1"/>
    <property type="molecule type" value="Genomic_DNA"/>
</dbReference>
<protein>
    <recommendedName>
        <fullName evidence="5">PHD-type zinc finger plants domain-containing protein</fullName>
    </recommendedName>
</protein>
<name>A0ABD1XY26_9MARC</name>
<dbReference type="Gene3D" id="3.30.40.10">
    <property type="entry name" value="Zinc/RING finger domain, C3HC4 (zinc finger)"/>
    <property type="match status" value="1"/>
</dbReference>
<dbReference type="AlphaFoldDB" id="A0ABD1XY26"/>
<evidence type="ECO:0000256" key="2">
    <source>
        <dbReference type="ARBA" id="ARBA00022771"/>
    </source>
</evidence>
<keyword evidence="2" id="KW-0863">Zinc-finger</keyword>
<feature type="compositionally biased region" description="Polar residues" evidence="4">
    <location>
        <begin position="199"/>
        <end position="210"/>
    </location>
</feature>
<sequence>MWRSKKKEEQVLTIFSFGYRCEEKYGAVHVDSRQECCMCGDVGFPDHLLQCSRCIFRFQHSYCCNSTEGLGTGAWLCSWCQLEKETVRDDRRRSQQPPAIANAVPCTESSISDESMRALDFLLKAALNEAGIDAAGEADEGGCGQSSSVDGGSICSLSADHTLKGDNHGYGRGDAGDLICHLQGYNKQGASGIDHVEKATTTTTPESNSGGADDTKRTRKPVRASSRSKSLQQQKRRHRSHVELQQCASLVQLKRSSSLKCRGKSRSVCNPPKTFVRNYKFLSDISC</sequence>
<dbReference type="InterPro" id="IPR013083">
    <property type="entry name" value="Znf_RING/FYVE/PHD"/>
</dbReference>
<evidence type="ECO:0000259" key="5">
    <source>
        <dbReference type="Pfam" id="PF25054"/>
    </source>
</evidence>
<organism evidence="6 7">
    <name type="scientific">Riccia fluitans</name>
    <dbReference type="NCBI Taxonomy" id="41844"/>
    <lineage>
        <taxon>Eukaryota</taxon>
        <taxon>Viridiplantae</taxon>
        <taxon>Streptophyta</taxon>
        <taxon>Embryophyta</taxon>
        <taxon>Marchantiophyta</taxon>
        <taxon>Marchantiopsida</taxon>
        <taxon>Marchantiidae</taxon>
        <taxon>Marchantiales</taxon>
        <taxon>Ricciaceae</taxon>
        <taxon>Riccia</taxon>
    </lineage>
</organism>
<dbReference type="PANTHER" id="PTHR33779">
    <property type="entry name" value="EXPRESSED PROTEIN"/>
    <property type="match status" value="1"/>
</dbReference>
<dbReference type="PROSITE" id="PS01359">
    <property type="entry name" value="ZF_PHD_1"/>
    <property type="match status" value="1"/>
</dbReference>
<dbReference type="SUPFAM" id="SSF57903">
    <property type="entry name" value="FYVE/PHD zinc finger"/>
    <property type="match status" value="1"/>
</dbReference>
<evidence type="ECO:0000313" key="6">
    <source>
        <dbReference type="EMBL" id="KAL2613849.1"/>
    </source>
</evidence>
<feature type="region of interest" description="Disordered" evidence="4">
    <location>
        <begin position="197"/>
        <end position="241"/>
    </location>
</feature>
<dbReference type="InterPro" id="IPR011011">
    <property type="entry name" value="Znf_FYVE_PHD"/>
</dbReference>
<dbReference type="Proteomes" id="UP001605036">
    <property type="component" value="Unassembled WGS sequence"/>
</dbReference>
<evidence type="ECO:0000256" key="3">
    <source>
        <dbReference type="ARBA" id="ARBA00022833"/>
    </source>
</evidence>
<accession>A0ABD1XY26</accession>
<evidence type="ECO:0000256" key="4">
    <source>
        <dbReference type="SAM" id="MobiDB-lite"/>
    </source>
</evidence>
<evidence type="ECO:0000256" key="1">
    <source>
        <dbReference type="ARBA" id="ARBA00022723"/>
    </source>
</evidence>
<reference evidence="6 7" key="1">
    <citation type="submission" date="2024-09" db="EMBL/GenBank/DDBJ databases">
        <title>Chromosome-scale assembly of Riccia fluitans.</title>
        <authorList>
            <person name="Paukszto L."/>
            <person name="Sawicki J."/>
            <person name="Karawczyk K."/>
            <person name="Piernik-Szablinska J."/>
            <person name="Szczecinska M."/>
            <person name="Mazdziarz M."/>
        </authorList>
    </citation>
    <scope>NUCLEOTIDE SEQUENCE [LARGE SCALE GENOMIC DNA]</scope>
    <source>
        <strain evidence="6">Rf_01</strain>
        <tissue evidence="6">Aerial parts of the thallus</tissue>
    </source>
</reference>
<keyword evidence="7" id="KW-1185">Reference proteome</keyword>
<dbReference type="InterPro" id="IPR056874">
    <property type="entry name" value="PHD_dom_pln"/>
</dbReference>
<dbReference type="InterPro" id="IPR019786">
    <property type="entry name" value="Zinc_finger_PHD-type_CS"/>
</dbReference>
<dbReference type="GO" id="GO:0008270">
    <property type="term" value="F:zinc ion binding"/>
    <property type="evidence" value="ECO:0007669"/>
    <property type="project" value="UniProtKB-KW"/>
</dbReference>
<dbReference type="PANTHER" id="PTHR33779:SF1">
    <property type="entry name" value="EXPRESSED PROTEIN"/>
    <property type="match status" value="1"/>
</dbReference>
<keyword evidence="1" id="KW-0479">Metal-binding</keyword>
<gene>
    <name evidence="6" type="ORF">R1flu_025541</name>
</gene>
<evidence type="ECO:0000313" key="7">
    <source>
        <dbReference type="Proteomes" id="UP001605036"/>
    </source>
</evidence>
<proteinExistence type="predicted"/>
<keyword evidence="3" id="KW-0862">Zinc</keyword>
<feature type="compositionally biased region" description="Low complexity" evidence="4">
    <location>
        <begin position="223"/>
        <end position="233"/>
    </location>
</feature>
<feature type="domain" description="PHD-type zinc finger plants" evidence="5">
    <location>
        <begin position="37"/>
        <end position="80"/>
    </location>
</feature>
<dbReference type="Pfam" id="PF25054">
    <property type="entry name" value="PHD_pln"/>
    <property type="match status" value="1"/>
</dbReference>
<comment type="caution">
    <text evidence="6">The sequence shown here is derived from an EMBL/GenBank/DDBJ whole genome shotgun (WGS) entry which is preliminary data.</text>
</comment>